<keyword evidence="2" id="KW-1185">Reference proteome</keyword>
<accession>A0A2J8AFF7</accession>
<sequence length="94" mass="9177">MKAGALMDPGRIEAATSALAGFRARGITGGAAAACASGQVPATSAVFLVTDAGRAVVATRWARSFVAAGDCLARRAASTTSRCGQAAARPNGGP</sequence>
<proteinExistence type="predicted"/>
<comment type="caution">
    <text evidence="1">The sequence shown here is derived from an EMBL/GenBank/DDBJ whole genome shotgun (WGS) entry which is preliminary data.</text>
</comment>
<evidence type="ECO:0000313" key="2">
    <source>
        <dbReference type="Proteomes" id="UP000236333"/>
    </source>
</evidence>
<organism evidence="1 2">
    <name type="scientific">Tetrabaena socialis</name>
    <dbReference type="NCBI Taxonomy" id="47790"/>
    <lineage>
        <taxon>Eukaryota</taxon>
        <taxon>Viridiplantae</taxon>
        <taxon>Chlorophyta</taxon>
        <taxon>core chlorophytes</taxon>
        <taxon>Chlorophyceae</taxon>
        <taxon>CS clade</taxon>
        <taxon>Chlamydomonadales</taxon>
        <taxon>Tetrabaenaceae</taxon>
        <taxon>Tetrabaena</taxon>
    </lineage>
</organism>
<dbReference type="AlphaFoldDB" id="A0A2J8AFF7"/>
<name>A0A2J8AFF7_9CHLO</name>
<protein>
    <submittedName>
        <fullName evidence="1">Uncharacterized protein</fullName>
    </submittedName>
</protein>
<gene>
    <name evidence="1" type="ORF">TSOC_001945</name>
</gene>
<dbReference type="EMBL" id="PGGS01000034">
    <property type="protein sequence ID" value="PNH11222.1"/>
    <property type="molecule type" value="Genomic_DNA"/>
</dbReference>
<reference evidence="1 2" key="1">
    <citation type="journal article" date="2017" name="Mol. Biol. Evol.">
        <title>The 4-celled Tetrabaena socialis nuclear genome reveals the essential components for genetic control of cell number at the origin of multicellularity in the volvocine lineage.</title>
        <authorList>
            <person name="Featherston J."/>
            <person name="Arakaki Y."/>
            <person name="Hanschen E.R."/>
            <person name="Ferris P.J."/>
            <person name="Michod R.E."/>
            <person name="Olson B.J.S.C."/>
            <person name="Nozaki H."/>
            <person name="Durand P.M."/>
        </authorList>
    </citation>
    <scope>NUCLEOTIDE SEQUENCE [LARGE SCALE GENOMIC DNA]</scope>
    <source>
        <strain evidence="1 2">NIES-571</strain>
    </source>
</reference>
<dbReference type="Proteomes" id="UP000236333">
    <property type="component" value="Unassembled WGS sequence"/>
</dbReference>
<evidence type="ECO:0000313" key="1">
    <source>
        <dbReference type="EMBL" id="PNH11222.1"/>
    </source>
</evidence>